<reference evidence="5" key="1">
    <citation type="submission" date="2023-05" db="EMBL/GenBank/DDBJ databases">
        <title>Genomic Catalog of Human Bladder Bacteria.</title>
        <authorList>
            <person name="Du J."/>
        </authorList>
    </citation>
    <scope>NUCLEOTIDE SEQUENCE</scope>
    <source>
        <strain evidence="5">UMB1304A</strain>
    </source>
</reference>
<feature type="region of interest" description="Disordered" evidence="2">
    <location>
        <begin position="620"/>
        <end position="643"/>
    </location>
</feature>
<protein>
    <submittedName>
        <fullName evidence="5">TPM domain-containing protein</fullName>
    </submittedName>
</protein>
<dbReference type="EMBL" id="JASPDQ010000027">
    <property type="protein sequence ID" value="MDK8602621.1"/>
    <property type="molecule type" value="Genomic_DNA"/>
</dbReference>
<feature type="compositionally biased region" description="Low complexity" evidence="2">
    <location>
        <begin position="521"/>
        <end position="533"/>
    </location>
</feature>
<name>A0AAW6ZL77_9ACTO</name>
<evidence type="ECO:0000256" key="3">
    <source>
        <dbReference type="SAM" id="SignalP"/>
    </source>
</evidence>
<evidence type="ECO:0000313" key="6">
    <source>
        <dbReference type="Proteomes" id="UP001225576"/>
    </source>
</evidence>
<feature type="chain" id="PRO_5043543654" evidence="3">
    <location>
        <begin position="26"/>
        <end position="643"/>
    </location>
</feature>
<dbReference type="RefSeq" id="WP_285321685.1">
    <property type="nucleotide sequence ID" value="NZ_JASPDQ010000027.1"/>
</dbReference>
<dbReference type="Gene3D" id="3.10.310.50">
    <property type="match status" value="1"/>
</dbReference>
<dbReference type="InterPro" id="IPR007621">
    <property type="entry name" value="TPM_dom"/>
</dbReference>
<organism evidence="5 6">
    <name type="scientific">Trueperella bernardiae</name>
    <dbReference type="NCBI Taxonomy" id="59561"/>
    <lineage>
        <taxon>Bacteria</taxon>
        <taxon>Bacillati</taxon>
        <taxon>Actinomycetota</taxon>
        <taxon>Actinomycetes</taxon>
        <taxon>Actinomycetales</taxon>
        <taxon>Actinomycetaceae</taxon>
        <taxon>Trueperella</taxon>
    </lineage>
</organism>
<keyword evidence="1" id="KW-0175">Coiled coil</keyword>
<sequence length="643" mass="67108">MRKSHVLASTVMALGIVLVPAVAFAEPPQDLDARFTDLAGVVDDDAAAAAEVEKVPGQDLWVVTVKNLDGMDAQEWAEQTHAVSGMDKYDGVVVISVDTREVGWHSTSSGDVSEAVLNESLSPYVMELFDDGDWDAGVTTLAKNVASVARGGELVDDSGGFPWPLVGIGTVAVGAGGAIAVANRRKTKASVADADKQVQEASAALLEVDDDVRAASAELEFARAEFGLEATQSFQLTIDKAREATSAAFQIHSQLHDADPETPQQKLDLSAKITQLVRSAQEALEHHTKEFSELRDLAAHADAKVAEFRTRVAEINQRLELGKRTVDNLEVNYPASALATLRTYPAQVAHLLEATGTSLDSADSEVAAGDRNGAVPYVRMAEATLAQASQLTDALLNAPQQLEAASAEMRERVASLSSDIADARRLAPTDPTVAPLLATAQEAVQRASGANADPFRSVEELHETETKIDLALEPFRAAEENRKKLEANANQALAYARRAIDDAEATVTRYRASARSGAREQLAQAQDSYQQAASGEDPQERLQLAESARVAANRAKQAALSDVERMNRGGPYGSGGYSSDGDAFAGALAGSILSGVARGLIIGGLSGGFGGGGRSGGGFGGGGRSGGGFGGGGGGSTGGRRGF</sequence>
<feature type="domain" description="TPM" evidence="4">
    <location>
        <begin position="47"/>
        <end position="146"/>
    </location>
</feature>
<dbReference type="AlphaFoldDB" id="A0AAW6ZL77"/>
<proteinExistence type="predicted"/>
<dbReference type="Pfam" id="PF04536">
    <property type="entry name" value="TPM_phosphatase"/>
    <property type="match status" value="1"/>
</dbReference>
<evidence type="ECO:0000259" key="4">
    <source>
        <dbReference type="Pfam" id="PF04536"/>
    </source>
</evidence>
<accession>A0AAW6ZL77</accession>
<evidence type="ECO:0000256" key="1">
    <source>
        <dbReference type="SAM" id="Coils"/>
    </source>
</evidence>
<evidence type="ECO:0000313" key="5">
    <source>
        <dbReference type="EMBL" id="MDK8602621.1"/>
    </source>
</evidence>
<gene>
    <name evidence="5" type="ORF">QP858_09145</name>
</gene>
<feature type="signal peptide" evidence="3">
    <location>
        <begin position="1"/>
        <end position="25"/>
    </location>
</feature>
<dbReference type="Proteomes" id="UP001225576">
    <property type="component" value="Unassembled WGS sequence"/>
</dbReference>
<feature type="coiled-coil region" evidence="1">
    <location>
        <begin position="277"/>
        <end position="332"/>
    </location>
</feature>
<evidence type="ECO:0000256" key="2">
    <source>
        <dbReference type="SAM" id="MobiDB-lite"/>
    </source>
</evidence>
<keyword evidence="3" id="KW-0732">Signal</keyword>
<comment type="caution">
    <text evidence="5">The sequence shown here is derived from an EMBL/GenBank/DDBJ whole genome shotgun (WGS) entry which is preliminary data.</text>
</comment>
<feature type="region of interest" description="Disordered" evidence="2">
    <location>
        <begin position="518"/>
        <end position="541"/>
    </location>
</feature>